<evidence type="ECO:0000256" key="1">
    <source>
        <dbReference type="SAM" id="MobiDB-lite"/>
    </source>
</evidence>
<feature type="non-terminal residue" evidence="2">
    <location>
        <position position="44"/>
    </location>
</feature>
<evidence type="ECO:0000313" key="2">
    <source>
        <dbReference type="EMBL" id="KAG7055863.1"/>
    </source>
</evidence>
<sequence length="44" mass="4762">GTGSSTRLHRHRPHPPPIPSIHPWTIGSPTRLAQLALSLSSESQ</sequence>
<keyword evidence="3" id="KW-1185">Reference proteome</keyword>
<dbReference type="EMBL" id="JAESDN010000002">
    <property type="protein sequence ID" value="KAG7055863.1"/>
    <property type="molecule type" value="Genomic_DNA"/>
</dbReference>
<dbReference type="AlphaFoldDB" id="A0A9P7REJ3"/>
<protein>
    <submittedName>
        <fullName evidence="2">Uncharacterized protein</fullName>
    </submittedName>
</protein>
<organism evidence="2 3">
    <name type="scientific">Colletotrichum scovillei</name>
    <dbReference type="NCBI Taxonomy" id="1209932"/>
    <lineage>
        <taxon>Eukaryota</taxon>
        <taxon>Fungi</taxon>
        <taxon>Dikarya</taxon>
        <taxon>Ascomycota</taxon>
        <taxon>Pezizomycotina</taxon>
        <taxon>Sordariomycetes</taxon>
        <taxon>Hypocreomycetidae</taxon>
        <taxon>Glomerellales</taxon>
        <taxon>Glomerellaceae</taxon>
        <taxon>Colletotrichum</taxon>
        <taxon>Colletotrichum acutatum species complex</taxon>
    </lineage>
</organism>
<accession>A0A9P7REJ3</accession>
<name>A0A9P7REJ3_9PEZI</name>
<gene>
    <name evidence="2" type="ORF">JMJ77_008314</name>
</gene>
<evidence type="ECO:0000313" key="3">
    <source>
        <dbReference type="Proteomes" id="UP000699042"/>
    </source>
</evidence>
<proteinExistence type="predicted"/>
<comment type="caution">
    <text evidence="2">The sequence shown here is derived from an EMBL/GenBank/DDBJ whole genome shotgun (WGS) entry which is preliminary data.</text>
</comment>
<reference evidence="2" key="1">
    <citation type="submission" date="2021-05" db="EMBL/GenBank/DDBJ databases">
        <title>Comparative genomics of three Colletotrichum scovillei strains and genetic complementation revealed genes involved fungal growth and virulence on chili pepper.</title>
        <authorList>
            <person name="Hsieh D.-K."/>
            <person name="Chuang S.-C."/>
            <person name="Chen C.-Y."/>
            <person name="Chao Y.-T."/>
            <person name="Lu M.-Y.J."/>
            <person name="Lee M.-H."/>
            <person name="Shih M.-C."/>
        </authorList>
    </citation>
    <scope>NUCLEOTIDE SEQUENCE</scope>
    <source>
        <strain evidence="2">Coll-153</strain>
    </source>
</reference>
<feature type="non-terminal residue" evidence="2">
    <location>
        <position position="1"/>
    </location>
</feature>
<feature type="region of interest" description="Disordered" evidence="1">
    <location>
        <begin position="1"/>
        <end position="26"/>
    </location>
</feature>
<dbReference type="Proteomes" id="UP000699042">
    <property type="component" value="Unassembled WGS sequence"/>
</dbReference>